<evidence type="ECO:0000313" key="2">
    <source>
        <dbReference type="Proteomes" id="UP001164745"/>
    </source>
</evidence>
<dbReference type="EMBL" id="CP113864">
    <property type="protein sequence ID" value="WAM31517.1"/>
    <property type="molecule type" value="Genomic_DNA"/>
</dbReference>
<dbReference type="Proteomes" id="UP001164745">
    <property type="component" value="Chromosome"/>
</dbReference>
<evidence type="ECO:0000313" key="1">
    <source>
        <dbReference type="EMBL" id="WAM31517.1"/>
    </source>
</evidence>
<proteinExistence type="predicted"/>
<sequence length="201" mass="23042">MYKPLQRLIIPESASQQYTVDLRVDRSKIVLNCERRPEGSWDFIPTTLDMVYEKDDLIIDIYIATNSQNYVVGGDTVPQQFIEDDGDVRIMWVGIAGIYPIRTYTISNNTPYELFTEHHGLVDDTNSWRIIVLDVVGDLNSVLRIVLPLSPYDIDVIIDKEITIYPLSVGSGGSRKESYIQKAKIYNQIINTQLIKKENKK</sequence>
<name>A0ABY7BI26_9FIRM</name>
<gene>
    <name evidence="1" type="ORF">OTJ99_002406</name>
</gene>
<accession>A0ABY7BI26</accession>
<reference evidence="1" key="1">
    <citation type="submission" date="2022-12" db="EMBL/GenBank/DDBJ databases">
        <authorList>
            <person name="Bing R.G."/>
            <person name="Willard D.J."/>
            <person name="Manesh M.J.H."/>
            <person name="Laemthong T."/>
            <person name="Crosby J.R."/>
            <person name="Kelly R.M."/>
        </authorList>
    </citation>
    <scope>NUCLEOTIDE SEQUENCE</scope>
    <source>
        <strain evidence="1">DSM 8991</strain>
    </source>
</reference>
<protein>
    <submittedName>
        <fullName evidence="1">Uncharacterized protein</fullName>
    </submittedName>
</protein>
<dbReference type="RefSeq" id="WP_045166068.1">
    <property type="nucleotide sequence ID" value="NZ_CP113864.1"/>
</dbReference>
<organism evidence="1 2">
    <name type="scientific">Caldicellulosiruptor naganoensis</name>
    <dbReference type="NCBI Taxonomy" id="29324"/>
    <lineage>
        <taxon>Bacteria</taxon>
        <taxon>Bacillati</taxon>
        <taxon>Bacillota</taxon>
        <taxon>Bacillota incertae sedis</taxon>
        <taxon>Caldicellulosiruptorales</taxon>
        <taxon>Caldicellulosiruptoraceae</taxon>
        <taxon>Caldicellulosiruptor</taxon>
    </lineage>
</organism>
<keyword evidence="2" id="KW-1185">Reference proteome</keyword>